<sequence>MIGGLFLNTLSFIVTNQHVIR</sequence>
<protein>
    <submittedName>
        <fullName evidence="1">Truncated accessory 3c protein</fullName>
    </submittedName>
</protein>
<dbReference type="EMBL" id="MN695380">
    <property type="protein sequence ID" value="QVX24246.1"/>
    <property type="molecule type" value="Genomic_RNA"/>
</dbReference>
<evidence type="ECO:0000313" key="1">
    <source>
        <dbReference type="EMBL" id="QVX24246.1"/>
    </source>
</evidence>
<proteinExistence type="predicted"/>
<reference evidence="1" key="1">
    <citation type="submission" date="2019-11" db="EMBL/GenBank/DDBJ databases">
        <authorList>
            <person name="Lepoder S."/>
        </authorList>
    </citation>
    <scope>NUCLEOTIDE SEQUENCE</scope>
    <source>
        <strain evidence="1">Cat_221</strain>
    </source>
</reference>
<name>A0A8E7INN2_9ALPC</name>
<accession>A0A8E7INN2</accession>
<organism evidence="1">
    <name type="scientific">Feline coronavirus</name>
    <dbReference type="NCBI Taxonomy" id="12663"/>
    <lineage>
        <taxon>Viruses</taxon>
        <taxon>Riboviria</taxon>
        <taxon>Orthornavirae</taxon>
        <taxon>Pisuviricota</taxon>
        <taxon>Pisoniviricetes</taxon>
        <taxon>Nidovirales</taxon>
        <taxon>Cornidovirineae</taxon>
        <taxon>Coronaviridae</taxon>
        <taxon>Orthocoronavirinae</taxon>
        <taxon>Alphacoronavirus</taxon>
        <taxon>Tegacovirus</taxon>
        <taxon>Alphacoronavirus suis</taxon>
        <taxon>Alphacoronavirus 1</taxon>
    </lineage>
</organism>